<dbReference type="NCBIfam" id="TIGR01686">
    <property type="entry name" value="FkbH"/>
    <property type="match status" value="1"/>
</dbReference>
<name>A0ABS5BRA7_9BACT</name>
<organism evidence="1 2">
    <name type="scientific">Gemmata palustris</name>
    <dbReference type="NCBI Taxonomy" id="2822762"/>
    <lineage>
        <taxon>Bacteria</taxon>
        <taxon>Pseudomonadati</taxon>
        <taxon>Planctomycetota</taxon>
        <taxon>Planctomycetia</taxon>
        <taxon>Gemmatales</taxon>
        <taxon>Gemmataceae</taxon>
        <taxon>Gemmata</taxon>
    </lineage>
</organism>
<accession>A0ABS5BRA7</accession>
<keyword evidence="2" id="KW-1185">Reference proteome</keyword>
<sequence length="713" mass="79061">MTGLPEPAASGAGARQAARALATALGKRKEPLARSLVPQLFDGWDKFAGSVAGGEGEIEAFVRRELLVFVDYLKLYFETGSVDYKYLYIGEKRKQLYDARLAPDARAALTGRVLDADAAALRSGLANLVDAPALALLDATLADIRAVVTARAARHLSVLFVGDCVHLDVVAFLTAPAAEDGVTVDATFVTSKNPFKRREELRAVATRTFDIVFFSPYTYEFCAEYGSLSQWRRALTPAEEVRRIAEDAAKQTESDLNDLSALFECPIVVHNSAGVRRHEGGALDRVKGLLTRRVRRGARRIVNTRLQAYVAARNAATFPHLFILDEEPILAQHGDVELGRLFYNSDLQHPAVLGKHLARAYRDFLFVRAHLFGRKLVVCDLDNTLWRGEIGEGAVEHYADRQRLLKRLREKGVVLAVNSKNDAARVHWRGAVLSEGDFVNQQINWDHKATNMDRIRAALNLKFKDYVFIDDRADQLALVADSMPEILGMDATSDRTWRLLELWADLLAEQEELDRTQQYREKDLREQFLSTTVPDVDPGAMFAKLGLRVTIREAGRADYKRVVELVNRTNQFNLAGSRTSFREIEGWGSSPRAKVLVAEGADNFGAMGLVCVAVVELDAAARIPIFVLSCRVFGYAFETAMLNAIIDTVRITPANGAAVIRGAFHETAHNQPCRSMYPDHGFQLVGTEWVLEGNARSARSIPHWLSVTGTTPA</sequence>
<dbReference type="EMBL" id="JAGKQQ010000001">
    <property type="protein sequence ID" value="MBP3956205.1"/>
    <property type="molecule type" value="Genomic_DNA"/>
</dbReference>
<dbReference type="Proteomes" id="UP000676565">
    <property type="component" value="Unassembled WGS sequence"/>
</dbReference>
<evidence type="ECO:0000313" key="2">
    <source>
        <dbReference type="Proteomes" id="UP000676565"/>
    </source>
</evidence>
<gene>
    <name evidence="1" type="ORF">J8F10_13020</name>
</gene>
<dbReference type="SUPFAM" id="SSF56784">
    <property type="entry name" value="HAD-like"/>
    <property type="match status" value="1"/>
</dbReference>
<proteinExistence type="predicted"/>
<comment type="caution">
    <text evidence="1">The sequence shown here is derived from an EMBL/GenBank/DDBJ whole genome shotgun (WGS) entry which is preliminary data.</text>
</comment>
<evidence type="ECO:0000313" key="1">
    <source>
        <dbReference type="EMBL" id="MBP3956205.1"/>
    </source>
</evidence>
<dbReference type="RefSeq" id="WP_210654230.1">
    <property type="nucleotide sequence ID" value="NZ_JAGKQQ010000001.1"/>
</dbReference>
<dbReference type="Gene3D" id="3.40.50.1000">
    <property type="entry name" value="HAD superfamily/HAD-like"/>
    <property type="match status" value="1"/>
</dbReference>
<dbReference type="NCBIfam" id="TIGR01681">
    <property type="entry name" value="HAD-SF-IIIC"/>
    <property type="match status" value="1"/>
</dbReference>
<dbReference type="InterPro" id="IPR023214">
    <property type="entry name" value="HAD_sf"/>
</dbReference>
<protein>
    <submittedName>
        <fullName evidence="1">HAD-IIIC family phosphatase</fullName>
    </submittedName>
</protein>
<reference evidence="1 2" key="1">
    <citation type="submission" date="2021-04" db="EMBL/GenBank/DDBJ databases">
        <authorList>
            <person name="Ivanova A."/>
        </authorList>
    </citation>
    <scope>NUCLEOTIDE SEQUENCE [LARGE SCALE GENOMIC DNA]</scope>
    <source>
        <strain evidence="1 2">G18</strain>
    </source>
</reference>
<dbReference type="InterPro" id="IPR036412">
    <property type="entry name" value="HAD-like_sf"/>
</dbReference>
<dbReference type="InterPro" id="IPR010033">
    <property type="entry name" value="HAD_SF_ppase_IIIC"/>
</dbReference>
<dbReference type="InterPro" id="IPR010037">
    <property type="entry name" value="FkbH_domain"/>
</dbReference>